<reference evidence="2" key="1">
    <citation type="submission" date="2017-03" db="EMBL/GenBank/DDBJ databases">
        <authorList>
            <person name="Rodrigo-Torres L."/>
            <person name="Arahal R.D."/>
            <person name="Lucena T."/>
        </authorList>
    </citation>
    <scope>NUCLEOTIDE SEQUENCE [LARGE SCALE GENOMIC DNA]</scope>
    <source>
        <strain evidence="2">CECT 8370</strain>
    </source>
</reference>
<gene>
    <name evidence="1" type="ORF">ROG8370_00014</name>
</gene>
<name>A0A1X6Y3C3_9RHOB</name>
<dbReference type="AlphaFoldDB" id="A0A1X6Y3C3"/>
<proteinExistence type="predicted"/>
<organism evidence="1 2">
    <name type="scientific">Roseovarius gaetbuli</name>
    <dbReference type="NCBI Taxonomy" id="1356575"/>
    <lineage>
        <taxon>Bacteria</taxon>
        <taxon>Pseudomonadati</taxon>
        <taxon>Pseudomonadota</taxon>
        <taxon>Alphaproteobacteria</taxon>
        <taxon>Rhodobacterales</taxon>
        <taxon>Roseobacteraceae</taxon>
        <taxon>Roseovarius</taxon>
    </lineage>
</organism>
<evidence type="ECO:0000313" key="1">
    <source>
        <dbReference type="EMBL" id="SLN09554.1"/>
    </source>
</evidence>
<dbReference type="Proteomes" id="UP000194012">
    <property type="component" value="Unassembled WGS sequence"/>
</dbReference>
<sequence length="41" mass="4172">MMHSLPPRLSAAQGAVGRCAAARMARLDSARRGFGAKGSAS</sequence>
<evidence type="ECO:0000313" key="2">
    <source>
        <dbReference type="Proteomes" id="UP000194012"/>
    </source>
</evidence>
<keyword evidence="2" id="KW-1185">Reference proteome</keyword>
<dbReference type="EMBL" id="FWFJ01000001">
    <property type="protein sequence ID" value="SLN09554.1"/>
    <property type="molecule type" value="Genomic_DNA"/>
</dbReference>
<protein>
    <submittedName>
        <fullName evidence="1">Uncharacterized protein</fullName>
    </submittedName>
</protein>
<accession>A0A1X6Y3C3</accession>